<feature type="transmembrane region" description="Helical" evidence="1">
    <location>
        <begin position="101"/>
        <end position="121"/>
    </location>
</feature>
<dbReference type="InterPro" id="IPR025291">
    <property type="entry name" value="DUF4153"/>
</dbReference>
<reference evidence="2 3" key="1">
    <citation type="submission" date="2020-11" db="EMBL/GenBank/DDBJ databases">
        <title>The genome sequence of Erythrobacter sp. 6D36.</title>
        <authorList>
            <person name="Liu Y."/>
        </authorList>
    </citation>
    <scope>NUCLEOTIDE SEQUENCE [LARGE SCALE GENOMIC DNA]</scope>
    <source>
        <strain evidence="2 3">6D36</strain>
    </source>
</reference>
<dbReference type="KEGG" id="qso:IRL76_01675"/>
<feature type="transmembrane region" description="Helical" evidence="1">
    <location>
        <begin position="181"/>
        <end position="199"/>
    </location>
</feature>
<dbReference type="EMBL" id="CP064654">
    <property type="protein sequence ID" value="QPC99311.1"/>
    <property type="molecule type" value="Genomic_DNA"/>
</dbReference>
<organism evidence="2 3">
    <name type="scientific">Qipengyuania soli</name>
    <dbReference type="NCBI Taxonomy" id="2782568"/>
    <lineage>
        <taxon>Bacteria</taxon>
        <taxon>Pseudomonadati</taxon>
        <taxon>Pseudomonadota</taxon>
        <taxon>Alphaproteobacteria</taxon>
        <taxon>Sphingomonadales</taxon>
        <taxon>Erythrobacteraceae</taxon>
        <taxon>Qipengyuania</taxon>
    </lineage>
</organism>
<feature type="transmembrane region" description="Helical" evidence="1">
    <location>
        <begin position="211"/>
        <end position="236"/>
    </location>
</feature>
<feature type="transmembrane region" description="Helical" evidence="1">
    <location>
        <begin position="355"/>
        <end position="376"/>
    </location>
</feature>
<protein>
    <submittedName>
        <fullName evidence="2">DUF4153 domain-containing protein</fullName>
    </submittedName>
</protein>
<dbReference type="AlphaFoldDB" id="A0A7S8F539"/>
<sequence length="566" mass="62271">MSEEETTRHAEWPLRPWVLAGMLGIAGLLVWLVSADFKHDMEPWRAALTALCFFGPLALAFVLERDMWREPAIFAAIVGLVMAGIAWRVASADQYYDSSAFWLAAGVVASALALPLFQAGFHRQLWKTSYSETHYHVWTDAITAGGALAFVGLSWLVLGLLSELFHAIKIDVLRELMRREWFGWTFSGVAFGAALGTLRNQLKVIGTLQNVVLLVFSLLAVPMAAALTLFLLSVALSGLDVLWEATRSATPLLLSCAVGCFVLANSVLRDADAAASQSRVMRIAAFVLSVGILPLGVLAAISMGTRIAEYGLTPQRIWAFITVIVAVAYGIAYFLSAIRSRKHGWDTLRQSNLHLAVATCVLAFLLAMPILDFGAISARNQVARLNAGKVNVEDFDYDALRWDFGDSGREVLATLTKNSDPQVAKLAREAEQRESRPHRWLDENRDKREERIANLRIDAADAVLQVAIREDVRTNPYLCMTPCVAIDAGPRPGGGRWVAYVQNGTVNRRVLLREKGTPGEDSFVLDVGNVPGPQNPEQKADSQVEIREWKGRRVYIDGKPAGDPFE</sequence>
<gene>
    <name evidence="2" type="ORF">IRL76_01675</name>
</gene>
<keyword evidence="1" id="KW-1133">Transmembrane helix</keyword>
<feature type="transmembrane region" description="Helical" evidence="1">
    <location>
        <begin position="141"/>
        <end position="161"/>
    </location>
</feature>
<keyword evidence="1" id="KW-0472">Membrane</keyword>
<feature type="transmembrane region" description="Helical" evidence="1">
    <location>
        <begin position="317"/>
        <end position="335"/>
    </location>
</feature>
<dbReference type="Pfam" id="PF13687">
    <property type="entry name" value="DUF4153"/>
    <property type="match status" value="1"/>
</dbReference>
<evidence type="ECO:0000256" key="1">
    <source>
        <dbReference type="SAM" id="Phobius"/>
    </source>
</evidence>
<accession>A0A7S8F539</accession>
<feature type="transmembrane region" description="Helical" evidence="1">
    <location>
        <begin position="12"/>
        <end position="32"/>
    </location>
</feature>
<feature type="transmembrane region" description="Helical" evidence="1">
    <location>
        <begin position="44"/>
        <end position="63"/>
    </location>
</feature>
<keyword evidence="1" id="KW-0812">Transmembrane</keyword>
<feature type="transmembrane region" description="Helical" evidence="1">
    <location>
        <begin position="248"/>
        <end position="268"/>
    </location>
</feature>
<evidence type="ECO:0000313" key="3">
    <source>
        <dbReference type="Proteomes" id="UP000594459"/>
    </source>
</evidence>
<dbReference type="Proteomes" id="UP000594459">
    <property type="component" value="Chromosome"/>
</dbReference>
<dbReference type="RefSeq" id="WP_200982566.1">
    <property type="nucleotide sequence ID" value="NZ_CP064654.1"/>
</dbReference>
<feature type="transmembrane region" description="Helical" evidence="1">
    <location>
        <begin position="280"/>
        <end position="305"/>
    </location>
</feature>
<feature type="transmembrane region" description="Helical" evidence="1">
    <location>
        <begin position="72"/>
        <end position="89"/>
    </location>
</feature>
<evidence type="ECO:0000313" key="2">
    <source>
        <dbReference type="EMBL" id="QPC99311.1"/>
    </source>
</evidence>
<name>A0A7S8F539_9SPHN</name>
<keyword evidence="3" id="KW-1185">Reference proteome</keyword>
<proteinExistence type="predicted"/>